<organism evidence="1 2">
    <name type="scientific">Cercophora newfieldiana</name>
    <dbReference type="NCBI Taxonomy" id="92897"/>
    <lineage>
        <taxon>Eukaryota</taxon>
        <taxon>Fungi</taxon>
        <taxon>Dikarya</taxon>
        <taxon>Ascomycota</taxon>
        <taxon>Pezizomycotina</taxon>
        <taxon>Sordariomycetes</taxon>
        <taxon>Sordariomycetidae</taxon>
        <taxon>Sordariales</taxon>
        <taxon>Lasiosphaeriaceae</taxon>
        <taxon>Cercophora</taxon>
    </lineage>
</organism>
<dbReference type="Proteomes" id="UP001174936">
    <property type="component" value="Unassembled WGS sequence"/>
</dbReference>
<keyword evidence="2" id="KW-1185">Reference proteome</keyword>
<dbReference type="AlphaFoldDB" id="A0AA39Y781"/>
<proteinExistence type="predicted"/>
<protein>
    <submittedName>
        <fullName evidence="1">Uncharacterized protein</fullName>
    </submittedName>
</protein>
<dbReference type="PANTHER" id="PTHR38696:SF1">
    <property type="entry name" value="MEDIATOR OF RNA POLYMERASE II TRANSCRIPTION SUBUNIT 13"/>
    <property type="match status" value="1"/>
</dbReference>
<evidence type="ECO:0000313" key="1">
    <source>
        <dbReference type="EMBL" id="KAK0647004.1"/>
    </source>
</evidence>
<dbReference type="EMBL" id="JAULSV010000004">
    <property type="protein sequence ID" value="KAK0647004.1"/>
    <property type="molecule type" value="Genomic_DNA"/>
</dbReference>
<comment type="caution">
    <text evidence="1">The sequence shown here is derived from an EMBL/GenBank/DDBJ whole genome shotgun (WGS) entry which is preliminary data.</text>
</comment>
<accession>A0AA39Y781</accession>
<gene>
    <name evidence="1" type="ORF">B0T16DRAFT_414566</name>
</gene>
<name>A0AA39Y781_9PEZI</name>
<evidence type="ECO:0000313" key="2">
    <source>
        <dbReference type="Proteomes" id="UP001174936"/>
    </source>
</evidence>
<dbReference type="PANTHER" id="PTHR38696">
    <property type="entry name" value="MEDIATOR OF RNA POLYMERASE II TRANSCRIPTION SUBUNIT 13"/>
    <property type="match status" value="1"/>
</dbReference>
<reference evidence="1" key="1">
    <citation type="submission" date="2023-06" db="EMBL/GenBank/DDBJ databases">
        <title>Genome-scale phylogeny and comparative genomics of the fungal order Sordariales.</title>
        <authorList>
            <consortium name="Lawrence Berkeley National Laboratory"/>
            <person name="Hensen N."/>
            <person name="Bonometti L."/>
            <person name="Westerberg I."/>
            <person name="Brannstrom I.O."/>
            <person name="Guillou S."/>
            <person name="Cros-Aarteil S."/>
            <person name="Calhoun S."/>
            <person name="Haridas S."/>
            <person name="Kuo A."/>
            <person name="Mondo S."/>
            <person name="Pangilinan J."/>
            <person name="Riley R."/>
            <person name="Labutti K."/>
            <person name="Andreopoulos B."/>
            <person name="Lipzen A."/>
            <person name="Chen C."/>
            <person name="Yanf M."/>
            <person name="Daum C."/>
            <person name="Ng V."/>
            <person name="Clum A."/>
            <person name="Steindorff A."/>
            <person name="Ohm R."/>
            <person name="Martin F."/>
            <person name="Silar P."/>
            <person name="Natvig D."/>
            <person name="Lalanne C."/>
            <person name="Gautier V."/>
            <person name="Ament-Velasquez S.L."/>
            <person name="Kruys A."/>
            <person name="Hutchinson M.I."/>
            <person name="Powell A.J."/>
            <person name="Barry K."/>
            <person name="Miller A.N."/>
            <person name="Grigoriev I.V."/>
            <person name="Debuchy R."/>
            <person name="Gladieux P."/>
            <person name="Thoren M.H."/>
            <person name="Johannesson H."/>
        </authorList>
    </citation>
    <scope>NUCLEOTIDE SEQUENCE</scope>
    <source>
        <strain evidence="1">SMH2532-1</strain>
    </source>
</reference>
<sequence>MSETVVFATVSLHRRDTIRFIQFPEGLAPLLRNLLEASWTPGIREEKIYGGCALEFRMNRRPFGLSEDIDTVNGRRLVRDIFDFLWVRGWRIVESLGHSQNKGTKDTLIFRRDDGGDSHVESSSAGIQVDPRQPRLDWMVVAMYSSDKIRFILDTAKARPRHPTLAQGEDGDNELETPEPPAGQLVTGVKTILEKLHQLQSGSWTHSSYEFKLKGRPWGGMGEETVKSRVLLLQLLALFDSLGWRSYAAVSQGTEFGDFKRPDTWYFVQPVDWVAGSPFNDTIRVSNSETC</sequence>